<protein>
    <recommendedName>
        <fullName evidence="8">Calcium-activated chloride channel regulator 4, 30 kDa form</fullName>
    </recommendedName>
</protein>
<dbReference type="InterPro" id="IPR002035">
    <property type="entry name" value="VWF_A"/>
</dbReference>
<dbReference type="CDD" id="cd00198">
    <property type="entry name" value="vWFA"/>
    <property type="match status" value="1"/>
</dbReference>
<feature type="domain" description="CUB" evidence="4">
    <location>
        <begin position="890"/>
        <end position="1000"/>
    </location>
</feature>
<accession>A0AAD5KVV9</accession>
<sequence length="1000" mass="109448">MAVFNRLPVLLILFYSFGLALGGRVSITNNGYRDIVVAISPDVPQDKAADLLANIQKIITEASADLYTATRQRSYINSVRILIPQSWVNIAANPNTWESFENAEVQIDLPNSKYGDSPYTVQLGGCGDPGQYIHLTPNYVMTHSSNAMISQVGPAGKAFVKEWAKLRYGVFDEHGYTGANSSYPTFYRPGSGQQPIEMVPNVCSDQPVDFSIDNGCSVDPQTGLYNSNCMYSFLNTFKPTSSIMSDNRMLSTAMHFCDDDPSSLHKHNREAPTKQNAFCNSHSVWSVISKHADFAGYNNPPATIANVKPTFNVVRVLTGARYVLVTDVSGSMDSYNRIGRLNEAARRWIKYDVRHGTSLGIVKFSSTASMLSPMTVVNDNTRQQLMDKIPTSTEGVTCIGCGLQIALDMLRPGGKGGVIVLVTDGMENQNPYIADMYPQLLDAQVQVVSLAFGRAAEKEIEVLATKTDGMSYFINDDGQNDELHDAFTGSLTYQPAVPIGELTVILFQQKYNKGNMFEDYVTVDFTVGRSLTFRLEYTQRNYITGFFVKSPSGQVYQNVIYDSSAKLAYILIPDLAEEGDWKFTLTVNSAYYKDYASVIVTSKSRVNTAAPITVDCSVPSGTVVYNSANAVRLVAVVKQGRNRVIGANVRAYVETPTAALDVVDLEDTGAGADTTKNDGIYSRFYVPVSLTGRYTLVCKVNSTGTTYIENGSTTRQRSAMGNFNRVQSGGAFRVEQPKTSPYPPSRVTDLKVAAMQVDQMSLTIEWTATGDELDIGTASAYQIKYSTTFDDLMDNNFDSNLAVQFQSHDVIDGSFTPLAFGNKQRVSLRLPTTAEDVTYYVALRAVNQRGLTSTISNVVSVKIAALTQPQTQPPTTPVPPPTSSSLNVGCSGVLTTPTGWLTSPNYPGAYPNNYNCQWTIQLTPGSKIRLTFSHFAIESPFDYVEVYDGSTISATRLLKQTGSTLPSAPVNSSSNAMLVRFVTDATGNYFRGWRATYTVA</sequence>
<reference evidence="6" key="1">
    <citation type="submission" date="2022-05" db="EMBL/GenBank/DDBJ databases">
        <title>A multi-omics perspective on studying reproductive biology in Daphnia sinensis.</title>
        <authorList>
            <person name="Jia J."/>
        </authorList>
    </citation>
    <scope>NUCLEOTIDE SEQUENCE</scope>
    <source>
        <strain evidence="6">WSL</strain>
    </source>
</reference>
<feature type="domain" description="VWFA" evidence="5">
    <location>
        <begin position="321"/>
        <end position="491"/>
    </location>
</feature>
<evidence type="ECO:0000256" key="3">
    <source>
        <dbReference type="SAM" id="SignalP"/>
    </source>
</evidence>
<dbReference type="SUPFAM" id="SSF53300">
    <property type="entry name" value="vWA-like"/>
    <property type="match status" value="1"/>
</dbReference>
<proteinExistence type="predicted"/>
<gene>
    <name evidence="6" type="ORF">GHT06_005067</name>
</gene>
<dbReference type="PANTHER" id="PTHR10579">
    <property type="entry name" value="CALCIUM-ACTIVATED CHLORIDE CHANNEL REGULATOR"/>
    <property type="match status" value="1"/>
</dbReference>
<name>A0AAD5KVV9_9CRUS</name>
<dbReference type="InterPro" id="IPR051266">
    <property type="entry name" value="CLCR"/>
</dbReference>
<organism evidence="6 7">
    <name type="scientific">Daphnia sinensis</name>
    <dbReference type="NCBI Taxonomy" id="1820382"/>
    <lineage>
        <taxon>Eukaryota</taxon>
        <taxon>Metazoa</taxon>
        <taxon>Ecdysozoa</taxon>
        <taxon>Arthropoda</taxon>
        <taxon>Crustacea</taxon>
        <taxon>Branchiopoda</taxon>
        <taxon>Diplostraca</taxon>
        <taxon>Cladocera</taxon>
        <taxon>Anomopoda</taxon>
        <taxon>Daphniidae</taxon>
        <taxon>Daphnia</taxon>
        <taxon>Daphnia similis group</taxon>
    </lineage>
</organism>
<dbReference type="InterPro" id="IPR013642">
    <property type="entry name" value="CLCA_N"/>
</dbReference>
<dbReference type="Pfam" id="PF00431">
    <property type="entry name" value="CUB"/>
    <property type="match status" value="1"/>
</dbReference>
<dbReference type="CDD" id="cd00041">
    <property type="entry name" value="CUB"/>
    <property type="match status" value="1"/>
</dbReference>
<keyword evidence="1" id="KW-1015">Disulfide bond</keyword>
<dbReference type="PROSITE" id="PS50234">
    <property type="entry name" value="VWFA"/>
    <property type="match status" value="1"/>
</dbReference>
<dbReference type="InterPro" id="IPR013783">
    <property type="entry name" value="Ig-like_fold"/>
</dbReference>
<comment type="caution">
    <text evidence="6">The sequence shown here is derived from an EMBL/GenBank/DDBJ whole genome shotgun (WGS) entry which is preliminary data.</text>
</comment>
<comment type="caution">
    <text evidence="2">Lacks conserved residue(s) required for the propagation of feature annotation.</text>
</comment>
<dbReference type="EMBL" id="WJBH02000132">
    <property type="protein sequence ID" value="KAI9550565.1"/>
    <property type="molecule type" value="Genomic_DNA"/>
</dbReference>
<evidence type="ECO:0000259" key="4">
    <source>
        <dbReference type="PROSITE" id="PS01180"/>
    </source>
</evidence>
<dbReference type="PANTHER" id="PTHR10579:SF177">
    <property type="entry name" value="CALCIUM-ACTIVATED CHLORIDE CHANNEL REGULATOR 4-LIKE PROTEIN"/>
    <property type="match status" value="1"/>
</dbReference>
<dbReference type="Pfam" id="PF00092">
    <property type="entry name" value="VWA"/>
    <property type="match status" value="1"/>
</dbReference>
<evidence type="ECO:0000256" key="1">
    <source>
        <dbReference type="ARBA" id="ARBA00023157"/>
    </source>
</evidence>
<dbReference type="AlphaFoldDB" id="A0AAD5KVV9"/>
<evidence type="ECO:0000313" key="7">
    <source>
        <dbReference type="Proteomes" id="UP000820818"/>
    </source>
</evidence>
<dbReference type="InterPro" id="IPR035914">
    <property type="entry name" value="Sperma_CUB_dom_sf"/>
</dbReference>
<dbReference type="InterPro" id="IPR036465">
    <property type="entry name" value="vWFA_dom_sf"/>
</dbReference>
<dbReference type="GO" id="GO:0032991">
    <property type="term" value="C:protein-containing complex"/>
    <property type="evidence" value="ECO:0007669"/>
    <property type="project" value="UniProtKB-ARBA"/>
</dbReference>
<evidence type="ECO:0000313" key="6">
    <source>
        <dbReference type="EMBL" id="KAI9550565.1"/>
    </source>
</evidence>
<dbReference type="SMART" id="SM00327">
    <property type="entry name" value="VWA"/>
    <property type="match status" value="1"/>
</dbReference>
<feature type="signal peptide" evidence="3">
    <location>
        <begin position="1"/>
        <end position="22"/>
    </location>
</feature>
<dbReference type="SUPFAM" id="SSF49854">
    <property type="entry name" value="Spermadhesin, CUB domain"/>
    <property type="match status" value="1"/>
</dbReference>
<dbReference type="Gene3D" id="2.60.40.10">
    <property type="entry name" value="Immunoglobulins"/>
    <property type="match status" value="1"/>
</dbReference>
<evidence type="ECO:0000259" key="5">
    <source>
        <dbReference type="PROSITE" id="PS50234"/>
    </source>
</evidence>
<dbReference type="Pfam" id="PF08434">
    <property type="entry name" value="CLCA"/>
    <property type="match status" value="1"/>
</dbReference>
<feature type="chain" id="PRO_5042236473" description="Calcium-activated chloride channel regulator 4, 30 kDa form" evidence="3">
    <location>
        <begin position="23"/>
        <end position="1000"/>
    </location>
</feature>
<evidence type="ECO:0008006" key="8">
    <source>
        <dbReference type="Google" id="ProtNLM"/>
    </source>
</evidence>
<evidence type="ECO:0000256" key="2">
    <source>
        <dbReference type="PROSITE-ProRule" id="PRU00059"/>
    </source>
</evidence>
<keyword evidence="3" id="KW-0732">Signal</keyword>
<dbReference type="SMART" id="SM00042">
    <property type="entry name" value="CUB"/>
    <property type="match status" value="1"/>
</dbReference>
<dbReference type="InterPro" id="IPR000859">
    <property type="entry name" value="CUB_dom"/>
</dbReference>
<dbReference type="Proteomes" id="UP000820818">
    <property type="component" value="Unassembled WGS sequence"/>
</dbReference>
<keyword evidence="7" id="KW-1185">Reference proteome</keyword>
<dbReference type="PROSITE" id="PS01180">
    <property type="entry name" value="CUB"/>
    <property type="match status" value="1"/>
</dbReference>
<dbReference type="FunFam" id="2.60.120.290:FF:000013">
    <property type="entry name" value="Membrane frizzled-related protein"/>
    <property type="match status" value="1"/>
</dbReference>
<dbReference type="Gene3D" id="3.40.50.410">
    <property type="entry name" value="von Willebrand factor, type A domain"/>
    <property type="match status" value="1"/>
</dbReference>
<dbReference type="Gene3D" id="2.60.120.290">
    <property type="entry name" value="Spermadhesin, CUB domain"/>
    <property type="match status" value="1"/>
</dbReference>